<keyword evidence="3 5" id="KW-0371">Homeobox</keyword>
<dbReference type="Pfam" id="PF03790">
    <property type="entry name" value="KNOX1"/>
    <property type="match status" value="1"/>
</dbReference>
<dbReference type="Pfam" id="PF05920">
    <property type="entry name" value="Homeobox_KN"/>
    <property type="match status" value="1"/>
</dbReference>
<dbReference type="Pfam" id="PF03791">
    <property type="entry name" value="KNOX2"/>
    <property type="match status" value="1"/>
</dbReference>
<evidence type="ECO:0000256" key="3">
    <source>
        <dbReference type="ARBA" id="ARBA00023155"/>
    </source>
</evidence>
<dbReference type="SMART" id="SM01256">
    <property type="entry name" value="KNOX2"/>
    <property type="match status" value="1"/>
</dbReference>
<feature type="DNA-binding region" description="Homeobox; TALE-type" evidence="5">
    <location>
        <begin position="234"/>
        <end position="297"/>
    </location>
</feature>
<dbReference type="InterPro" id="IPR001356">
    <property type="entry name" value="HD"/>
</dbReference>
<dbReference type="PROSITE" id="PS00027">
    <property type="entry name" value="HOMEOBOX_1"/>
    <property type="match status" value="1"/>
</dbReference>
<dbReference type="InterPro" id="IPR005539">
    <property type="entry name" value="ELK_dom"/>
</dbReference>
<evidence type="ECO:0000256" key="6">
    <source>
        <dbReference type="PROSITE-ProRule" id="PRU00559"/>
    </source>
</evidence>
<dbReference type="GO" id="GO:0005634">
    <property type="term" value="C:nucleus"/>
    <property type="evidence" value="ECO:0007669"/>
    <property type="project" value="UniProtKB-SubCell"/>
</dbReference>
<dbReference type="GO" id="GO:0003677">
    <property type="term" value="F:DNA binding"/>
    <property type="evidence" value="ECO:0007669"/>
    <property type="project" value="UniProtKB-UniRule"/>
</dbReference>
<evidence type="ECO:0000313" key="10">
    <source>
        <dbReference type="Proteomes" id="UP000775213"/>
    </source>
</evidence>
<dbReference type="InterPro" id="IPR008422">
    <property type="entry name" value="KN_HD"/>
</dbReference>
<comment type="similarity">
    <text evidence="6">Belongs to the TALE/KNOX homeobox family.</text>
</comment>
<dbReference type="GO" id="GO:0000981">
    <property type="term" value="F:DNA-binding transcription factor activity, RNA polymerase II-specific"/>
    <property type="evidence" value="ECO:0007669"/>
    <property type="project" value="InterPro"/>
</dbReference>
<dbReference type="Gene3D" id="1.10.10.60">
    <property type="entry name" value="Homeodomain-like"/>
    <property type="match status" value="1"/>
</dbReference>
<dbReference type="PROSITE" id="PS51213">
    <property type="entry name" value="ELK"/>
    <property type="match status" value="1"/>
</dbReference>
<dbReference type="Proteomes" id="UP000775213">
    <property type="component" value="Unassembled WGS sequence"/>
</dbReference>
<evidence type="ECO:0000256" key="2">
    <source>
        <dbReference type="ARBA" id="ARBA00023125"/>
    </source>
</evidence>
<evidence type="ECO:0000259" key="8">
    <source>
        <dbReference type="PROSITE" id="PS51213"/>
    </source>
</evidence>
<dbReference type="InterPro" id="IPR005541">
    <property type="entry name" value="KNOX2"/>
</dbReference>
<comment type="subcellular location">
    <subcellularLocation>
        <location evidence="1 5">Nucleus</location>
    </subcellularLocation>
</comment>
<dbReference type="CDD" id="cd00086">
    <property type="entry name" value="homeodomain"/>
    <property type="match status" value="1"/>
</dbReference>
<feature type="domain" description="Homeobox" evidence="7">
    <location>
        <begin position="233"/>
        <end position="296"/>
    </location>
</feature>
<evidence type="ECO:0000259" key="7">
    <source>
        <dbReference type="PROSITE" id="PS50071"/>
    </source>
</evidence>
<keyword evidence="10" id="KW-1185">Reference proteome</keyword>
<dbReference type="InterPro" id="IPR017970">
    <property type="entry name" value="Homeobox_CS"/>
</dbReference>
<dbReference type="AlphaFoldDB" id="A0AAV7GYL6"/>
<name>A0AAV7GYL6_DENCH</name>
<dbReference type="InterPro" id="IPR050224">
    <property type="entry name" value="TALE_homeobox"/>
</dbReference>
<dbReference type="SMART" id="SM01255">
    <property type="entry name" value="KNOX1"/>
    <property type="match status" value="1"/>
</dbReference>
<reference evidence="9 10" key="1">
    <citation type="journal article" date="2021" name="Hortic Res">
        <title>Chromosome-scale assembly of the Dendrobium chrysotoxum genome enhances the understanding of orchid evolution.</title>
        <authorList>
            <person name="Zhang Y."/>
            <person name="Zhang G.Q."/>
            <person name="Zhang D."/>
            <person name="Liu X.D."/>
            <person name="Xu X.Y."/>
            <person name="Sun W.H."/>
            <person name="Yu X."/>
            <person name="Zhu X."/>
            <person name="Wang Z.W."/>
            <person name="Zhao X."/>
            <person name="Zhong W.Y."/>
            <person name="Chen H."/>
            <person name="Yin W.L."/>
            <person name="Huang T."/>
            <person name="Niu S.C."/>
            <person name="Liu Z.J."/>
        </authorList>
    </citation>
    <scope>NUCLEOTIDE SEQUENCE [LARGE SCALE GENOMIC DNA]</scope>
    <source>
        <strain evidence="9">Lindl</strain>
    </source>
</reference>
<dbReference type="PROSITE" id="PS50071">
    <property type="entry name" value="HOMEOBOX_2"/>
    <property type="match status" value="1"/>
</dbReference>
<feature type="domain" description="ELK" evidence="8">
    <location>
        <begin position="213"/>
        <end position="233"/>
    </location>
</feature>
<dbReference type="SMART" id="SM00389">
    <property type="entry name" value="HOX"/>
    <property type="match status" value="1"/>
</dbReference>
<evidence type="ECO:0008006" key="11">
    <source>
        <dbReference type="Google" id="ProtNLM"/>
    </source>
</evidence>
<evidence type="ECO:0000256" key="5">
    <source>
        <dbReference type="PROSITE-ProRule" id="PRU00108"/>
    </source>
</evidence>
<dbReference type="InterPro" id="IPR005540">
    <property type="entry name" value="KNOX1"/>
</dbReference>
<keyword evidence="4 5" id="KW-0539">Nucleus</keyword>
<organism evidence="9 10">
    <name type="scientific">Dendrobium chrysotoxum</name>
    <name type="common">Orchid</name>
    <dbReference type="NCBI Taxonomy" id="161865"/>
    <lineage>
        <taxon>Eukaryota</taxon>
        <taxon>Viridiplantae</taxon>
        <taxon>Streptophyta</taxon>
        <taxon>Embryophyta</taxon>
        <taxon>Tracheophyta</taxon>
        <taxon>Spermatophyta</taxon>
        <taxon>Magnoliopsida</taxon>
        <taxon>Liliopsida</taxon>
        <taxon>Asparagales</taxon>
        <taxon>Orchidaceae</taxon>
        <taxon>Epidendroideae</taxon>
        <taxon>Malaxideae</taxon>
        <taxon>Dendrobiinae</taxon>
        <taxon>Dendrobium</taxon>
    </lineage>
</organism>
<proteinExistence type="inferred from homology"/>
<accession>A0AAV7GYL6</accession>
<dbReference type="InterPro" id="IPR009057">
    <property type="entry name" value="Homeodomain-like_sf"/>
</dbReference>
<comment type="caution">
    <text evidence="9">The sequence shown here is derived from an EMBL/GenBank/DDBJ whole genome shotgun (WGS) entry which is preliminary data.</text>
</comment>
<protein>
    <recommendedName>
        <fullName evidence="11">Homeobox protein knotted-1-like 1</fullName>
    </recommendedName>
</protein>
<keyword evidence="2 5" id="KW-0238">DNA-binding</keyword>
<dbReference type="Pfam" id="PF03789">
    <property type="entry name" value="ELK"/>
    <property type="match status" value="1"/>
</dbReference>
<evidence type="ECO:0000256" key="1">
    <source>
        <dbReference type="ARBA" id="ARBA00004123"/>
    </source>
</evidence>
<dbReference type="SUPFAM" id="SSF46689">
    <property type="entry name" value="Homeodomain-like"/>
    <property type="match status" value="1"/>
</dbReference>
<dbReference type="EMBL" id="JAGFBR010000009">
    <property type="protein sequence ID" value="KAH0461107.1"/>
    <property type="molecule type" value="Genomic_DNA"/>
</dbReference>
<evidence type="ECO:0000313" key="9">
    <source>
        <dbReference type="EMBL" id="KAH0461107.1"/>
    </source>
</evidence>
<dbReference type="PANTHER" id="PTHR11850">
    <property type="entry name" value="HOMEOBOX PROTEIN TRANSCRIPTION FACTORS"/>
    <property type="match status" value="1"/>
</dbReference>
<sequence length="335" mass="36865">MEDLYCIHPGIARATIVGSSKLSAGCEGEIRFDGAEIAADESGVLEADLTDFIKARIASHPRYSSLLSAYIECNKVGAPPEMAALLEDIARERSTGRYSGSGGEVAEIGADPELDEFMDSYCRVLVRYKYELSKPFDEAVSFLANTESQLSNLCKFSAAATSSSSSTASSTTVASTGAVTFDEAVGSSEEVPSYDDADALENRDSCSRAPESELKEFLFRKYSGCLCNLRTEFSKKKKKGQLPSEARLTLLDWWNSHYKWPYPTDDEKAKLVEFTGLDQKQINNWFINQRKRHWKPSEDMPCAIMEGLWGGSSGTTLSFETGSIRPFNLNNSSPC</sequence>
<evidence type="ECO:0000256" key="4">
    <source>
        <dbReference type="ARBA" id="ARBA00023242"/>
    </source>
</evidence>
<dbReference type="SMART" id="SM01188">
    <property type="entry name" value="ELK"/>
    <property type="match status" value="1"/>
</dbReference>
<gene>
    <name evidence="9" type="ORF">IEQ34_008682</name>
</gene>